<dbReference type="Gene3D" id="3.40.140.10">
    <property type="entry name" value="Cytidine Deaminase, domain 2"/>
    <property type="match status" value="1"/>
</dbReference>
<dbReference type="Proteomes" id="UP001594351">
    <property type="component" value="Unassembled WGS sequence"/>
</dbReference>
<comment type="cofactor">
    <cofactor evidence="1">
        <name>Zn(2+)</name>
        <dbReference type="ChEBI" id="CHEBI:29105"/>
    </cofactor>
</comment>
<dbReference type="PIRSF" id="PIRSF006019">
    <property type="entry name" value="dCMP_deaminase"/>
    <property type="match status" value="1"/>
</dbReference>
<accession>A0ABV6YYX3</accession>
<protein>
    <submittedName>
        <fullName evidence="7">Cytidine/deoxycytidylate deaminase family protein</fullName>
    </submittedName>
</protein>
<keyword evidence="5" id="KW-0862">Zinc</keyword>
<proteinExistence type="inferred from homology"/>
<dbReference type="InterPro" id="IPR002125">
    <property type="entry name" value="CMP_dCMP_dom"/>
</dbReference>
<dbReference type="PROSITE" id="PS51747">
    <property type="entry name" value="CYT_DCMP_DEAMINASES_2"/>
    <property type="match status" value="1"/>
</dbReference>
<dbReference type="InterPro" id="IPR016192">
    <property type="entry name" value="APOBEC/CMP_deaminase_Zn-bd"/>
</dbReference>
<reference evidence="7 8" key="1">
    <citation type="submission" date="2024-09" db="EMBL/GenBank/DDBJ databases">
        <title>Laminarin stimulates single cell rates of sulfate reduction while oxygen inhibits transcriptomic activity in coastal marine sediment.</title>
        <authorList>
            <person name="Lindsay M."/>
            <person name="Orcutt B."/>
            <person name="Emerson D."/>
            <person name="Stepanauskas R."/>
            <person name="D'Angelo T."/>
        </authorList>
    </citation>
    <scope>NUCLEOTIDE SEQUENCE [LARGE SCALE GENOMIC DNA]</scope>
    <source>
        <strain evidence="7">SAG AM-311-K15</strain>
    </source>
</reference>
<organism evidence="7 8">
    <name type="scientific">candidate division CSSED10-310 bacterium</name>
    <dbReference type="NCBI Taxonomy" id="2855610"/>
    <lineage>
        <taxon>Bacteria</taxon>
        <taxon>Bacteria division CSSED10-310</taxon>
    </lineage>
</organism>
<gene>
    <name evidence="7" type="ORF">ACFL27_14425</name>
</gene>
<evidence type="ECO:0000256" key="3">
    <source>
        <dbReference type="ARBA" id="ARBA00022723"/>
    </source>
</evidence>
<keyword evidence="4" id="KW-0378">Hydrolase</keyword>
<dbReference type="Pfam" id="PF00383">
    <property type="entry name" value="dCMP_cyt_deam_1"/>
    <property type="match status" value="1"/>
</dbReference>
<evidence type="ECO:0000256" key="2">
    <source>
        <dbReference type="ARBA" id="ARBA00006576"/>
    </source>
</evidence>
<evidence type="ECO:0000256" key="5">
    <source>
        <dbReference type="ARBA" id="ARBA00022833"/>
    </source>
</evidence>
<dbReference type="SUPFAM" id="SSF53927">
    <property type="entry name" value="Cytidine deaminase-like"/>
    <property type="match status" value="1"/>
</dbReference>
<dbReference type="EMBL" id="JBHPBY010000184">
    <property type="protein sequence ID" value="MFC1851390.1"/>
    <property type="molecule type" value="Genomic_DNA"/>
</dbReference>
<dbReference type="InterPro" id="IPR035105">
    <property type="entry name" value="Deoxycytidylate_deaminase_dom"/>
</dbReference>
<evidence type="ECO:0000313" key="8">
    <source>
        <dbReference type="Proteomes" id="UP001594351"/>
    </source>
</evidence>
<evidence type="ECO:0000313" key="7">
    <source>
        <dbReference type="EMBL" id="MFC1851390.1"/>
    </source>
</evidence>
<dbReference type="CDD" id="cd01286">
    <property type="entry name" value="deoxycytidylate_deaminase"/>
    <property type="match status" value="1"/>
</dbReference>
<evidence type="ECO:0000259" key="6">
    <source>
        <dbReference type="PROSITE" id="PS51747"/>
    </source>
</evidence>
<dbReference type="PANTHER" id="PTHR11086">
    <property type="entry name" value="DEOXYCYTIDYLATE DEAMINASE-RELATED"/>
    <property type="match status" value="1"/>
</dbReference>
<dbReference type="PANTHER" id="PTHR11086:SF18">
    <property type="entry name" value="DEOXYCYTIDYLATE DEAMINASE"/>
    <property type="match status" value="1"/>
</dbReference>
<comment type="similarity">
    <text evidence="2">Belongs to the cytidine and deoxycytidylate deaminase family.</text>
</comment>
<sequence>MTETNKNKKKIRVSWAEYFMNIARQVATRSTCDRKHVGAVIVRDKMILSTGYNGSIRGMPHCDQIGHQMENGHCVATIHAEANAIIQAARNGVKIDGAEIYITASPCWNCFKMIANVGIKKIYYQEFYRDERSLEVAKHLGMELIHIPPRLKE</sequence>
<comment type="caution">
    <text evidence="7">The sequence shown here is derived from an EMBL/GenBank/DDBJ whole genome shotgun (WGS) entry which is preliminary data.</text>
</comment>
<dbReference type="InterPro" id="IPR016473">
    <property type="entry name" value="dCMP_deaminase"/>
</dbReference>
<name>A0ABV6YYX3_UNCC1</name>
<dbReference type="InterPro" id="IPR015517">
    <property type="entry name" value="dCMP_deaminase-rel"/>
</dbReference>
<evidence type="ECO:0000256" key="4">
    <source>
        <dbReference type="ARBA" id="ARBA00022801"/>
    </source>
</evidence>
<dbReference type="InterPro" id="IPR016193">
    <property type="entry name" value="Cytidine_deaminase-like"/>
</dbReference>
<evidence type="ECO:0000256" key="1">
    <source>
        <dbReference type="ARBA" id="ARBA00001947"/>
    </source>
</evidence>
<dbReference type="PROSITE" id="PS00903">
    <property type="entry name" value="CYT_DCMP_DEAMINASES_1"/>
    <property type="match status" value="1"/>
</dbReference>
<keyword evidence="8" id="KW-1185">Reference proteome</keyword>
<feature type="domain" description="CMP/dCMP-type deaminase" evidence="6">
    <location>
        <begin position="14"/>
        <end position="153"/>
    </location>
</feature>
<keyword evidence="3" id="KW-0479">Metal-binding</keyword>